<dbReference type="GO" id="GO:0016491">
    <property type="term" value="F:oxidoreductase activity"/>
    <property type="evidence" value="ECO:0007669"/>
    <property type="project" value="InterPro"/>
</dbReference>
<sequence length="426" mass="47493">MMASSLQQFVHDKLIYATAYLQGRFYALPRGPSDVYGLFVSKLTSLIALPLPLLSFLVVPFYGGSSTTVSLLVFYLTWSALVISHDPLTIEIYGTIAIRGLCYLLPALAFLAFDLGLPDISKNVKARGKRQLPGNLSRQRLIRLATVAVGNVILAILVQAALEVVVTRILHLRSLIKVTTILPLPLTIVVDILKGLACRSALSYFVHRYLLHTFDSPLKSWHKQWQHSVTAPFSLLSSYDHPINYLLHSWLPTFLPAYLFRWHVLTWHAFLIITSLEELFVFSGYAVLPSSIILTGMARRSEAHFDSVQNRGQVGNYGHLGLLDFCLGTACKHEDDIIDDVKSEADKHRLQDRIDAAVQAALSKQHEMTNSSNSQGKLSFRKSKASGSHEDANVRADDTDDHDNNIQAEGTDSGPRRSGRRKLFKS</sequence>
<gene>
    <name evidence="9" type="ORF">K489DRAFT_331883</name>
</gene>
<dbReference type="GO" id="GO:0005506">
    <property type="term" value="F:iron ion binding"/>
    <property type="evidence" value="ECO:0007669"/>
    <property type="project" value="InterPro"/>
</dbReference>
<reference evidence="9" key="3">
    <citation type="submission" date="2025-08" db="UniProtKB">
        <authorList>
            <consortium name="RefSeq"/>
        </authorList>
    </citation>
    <scope>IDENTIFICATION</scope>
    <source>
        <strain evidence="9">CBS 342.82</strain>
    </source>
</reference>
<feature type="compositionally biased region" description="Basic residues" evidence="5">
    <location>
        <begin position="417"/>
        <end position="426"/>
    </location>
</feature>
<dbReference type="GO" id="GO:0016020">
    <property type="term" value="C:membrane"/>
    <property type="evidence" value="ECO:0007669"/>
    <property type="project" value="UniProtKB-SubCell"/>
</dbReference>
<proteinExistence type="predicted"/>
<keyword evidence="2 6" id="KW-0812">Transmembrane</keyword>
<feature type="transmembrane region" description="Helical" evidence="6">
    <location>
        <begin position="66"/>
        <end position="84"/>
    </location>
</feature>
<accession>A0A6J3MDQ6</accession>
<evidence type="ECO:0000259" key="7">
    <source>
        <dbReference type="Pfam" id="PF04116"/>
    </source>
</evidence>
<feature type="compositionally biased region" description="Basic and acidic residues" evidence="5">
    <location>
        <begin position="387"/>
        <end position="397"/>
    </location>
</feature>
<feature type="transmembrane region" description="Helical" evidence="6">
    <location>
        <begin position="96"/>
        <end position="120"/>
    </location>
</feature>
<name>A0A6J3MDQ6_9PEZI</name>
<dbReference type="AlphaFoldDB" id="A0A6J3MDQ6"/>
<reference evidence="9" key="1">
    <citation type="submission" date="2020-01" db="EMBL/GenBank/DDBJ databases">
        <authorList>
            <consortium name="DOE Joint Genome Institute"/>
            <person name="Haridas S."/>
            <person name="Albert R."/>
            <person name="Binder M."/>
            <person name="Bloem J."/>
            <person name="Labutti K."/>
            <person name="Salamov A."/>
            <person name="Andreopoulos B."/>
            <person name="Baker S.E."/>
            <person name="Barry K."/>
            <person name="Bills G."/>
            <person name="Bluhm B.H."/>
            <person name="Cannon C."/>
            <person name="Castanera R."/>
            <person name="Culley D.E."/>
            <person name="Daum C."/>
            <person name="Ezra D."/>
            <person name="Gonzalez J.B."/>
            <person name="Henrissat B."/>
            <person name="Kuo A."/>
            <person name="Liang C."/>
            <person name="Lipzen A."/>
            <person name="Lutzoni F."/>
            <person name="Magnuson J."/>
            <person name="Mondo S."/>
            <person name="Nolan M."/>
            <person name="Ohm R."/>
            <person name="Pangilinan J."/>
            <person name="Park H.-J."/>
            <person name="Ramirez L."/>
            <person name="Alfaro M."/>
            <person name="Sun H."/>
            <person name="Tritt A."/>
            <person name="Yoshinaga Y."/>
            <person name="Zwiers L.-H."/>
            <person name="Turgeon B.G."/>
            <person name="Goodwin S.B."/>
            <person name="Spatafora J.W."/>
            <person name="Crous P.W."/>
            <person name="Grigoriev I.V."/>
        </authorList>
    </citation>
    <scope>NUCLEOTIDE SEQUENCE</scope>
    <source>
        <strain evidence="9">CBS 342.82</strain>
    </source>
</reference>
<keyword evidence="3 6" id="KW-1133">Transmembrane helix</keyword>
<reference evidence="9" key="2">
    <citation type="submission" date="2020-04" db="EMBL/GenBank/DDBJ databases">
        <authorList>
            <consortium name="NCBI Genome Project"/>
        </authorList>
    </citation>
    <scope>NUCLEOTIDE SEQUENCE</scope>
    <source>
        <strain evidence="9">CBS 342.82</strain>
    </source>
</reference>
<dbReference type="Pfam" id="PF04116">
    <property type="entry name" value="FA_hydroxylase"/>
    <property type="match status" value="1"/>
</dbReference>
<evidence type="ECO:0000256" key="3">
    <source>
        <dbReference type="ARBA" id="ARBA00022989"/>
    </source>
</evidence>
<evidence type="ECO:0000256" key="1">
    <source>
        <dbReference type="ARBA" id="ARBA00004370"/>
    </source>
</evidence>
<evidence type="ECO:0000256" key="2">
    <source>
        <dbReference type="ARBA" id="ARBA00022692"/>
    </source>
</evidence>
<dbReference type="PANTHER" id="PTHR11863">
    <property type="entry name" value="STEROL DESATURASE"/>
    <property type="match status" value="1"/>
</dbReference>
<feature type="transmembrane region" description="Helical" evidence="6">
    <location>
        <begin position="141"/>
        <end position="162"/>
    </location>
</feature>
<dbReference type="GO" id="GO:0008610">
    <property type="term" value="P:lipid biosynthetic process"/>
    <property type="evidence" value="ECO:0007669"/>
    <property type="project" value="InterPro"/>
</dbReference>
<dbReference type="OrthoDB" id="408954at2759"/>
<dbReference type="InterPro" id="IPR006694">
    <property type="entry name" value="Fatty_acid_hydroxylase"/>
</dbReference>
<feature type="transmembrane region" description="Helical" evidence="6">
    <location>
        <begin position="35"/>
        <end position="59"/>
    </location>
</feature>
<evidence type="ECO:0000313" key="9">
    <source>
        <dbReference type="RefSeq" id="XP_033463187.1"/>
    </source>
</evidence>
<keyword evidence="4 6" id="KW-0472">Membrane</keyword>
<dbReference type="Proteomes" id="UP000504637">
    <property type="component" value="Unplaced"/>
</dbReference>
<evidence type="ECO:0000256" key="4">
    <source>
        <dbReference type="ARBA" id="ARBA00023136"/>
    </source>
</evidence>
<comment type="subcellular location">
    <subcellularLocation>
        <location evidence="1">Membrane</location>
    </subcellularLocation>
</comment>
<dbReference type="InterPro" id="IPR050307">
    <property type="entry name" value="Sterol_Desaturase_Related"/>
</dbReference>
<organism evidence="9">
    <name type="scientific">Dissoconium aciculare CBS 342.82</name>
    <dbReference type="NCBI Taxonomy" id="1314786"/>
    <lineage>
        <taxon>Eukaryota</taxon>
        <taxon>Fungi</taxon>
        <taxon>Dikarya</taxon>
        <taxon>Ascomycota</taxon>
        <taxon>Pezizomycotina</taxon>
        <taxon>Dothideomycetes</taxon>
        <taxon>Dothideomycetidae</taxon>
        <taxon>Mycosphaerellales</taxon>
        <taxon>Dissoconiaceae</taxon>
        <taxon>Dissoconium</taxon>
    </lineage>
</organism>
<dbReference type="GeneID" id="54359949"/>
<protein>
    <recommendedName>
        <fullName evidence="7">Fatty acid hydroxylase domain-containing protein</fullName>
    </recommendedName>
</protein>
<keyword evidence="8" id="KW-1185">Reference proteome</keyword>
<dbReference type="RefSeq" id="XP_033463187.1">
    <property type="nucleotide sequence ID" value="XM_033602149.1"/>
</dbReference>
<feature type="domain" description="Fatty acid hydroxylase" evidence="7">
    <location>
        <begin position="195"/>
        <end position="329"/>
    </location>
</feature>
<evidence type="ECO:0000256" key="5">
    <source>
        <dbReference type="SAM" id="MobiDB-lite"/>
    </source>
</evidence>
<feature type="region of interest" description="Disordered" evidence="5">
    <location>
        <begin position="362"/>
        <end position="426"/>
    </location>
</feature>
<feature type="compositionally biased region" description="Polar residues" evidence="5">
    <location>
        <begin position="368"/>
        <end position="377"/>
    </location>
</feature>
<evidence type="ECO:0000256" key="6">
    <source>
        <dbReference type="SAM" id="Phobius"/>
    </source>
</evidence>
<evidence type="ECO:0000313" key="8">
    <source>
        <dbReference type="Proteomes" id="UP000504637"/>
    </source>
</evidence>